<evidence type="ECO:0000256" key="1">
    <source>
        <dbReference type="SAM" id="MobiDB-lite"/>
    </source>
</evidence>
<keyword evidence="3" id="KW-1185">Reference proteome</keyword>
<dbReference type="Proteomes" id="UP000815325">
    <property type="component" value="Unassembled WGS sequence"/>
</dbReference>
<proteinExistence type="predicted"/>
<gene>
    <name evidence="2" type="ORF">DUNSADRAFT_10903</name>
</gene>
<comment type="caution">
    <text evidence="2">The sequence shown here is derived from an EMBL/GenBank/DDBJ whole genome shotgun (WGS) entry which is preliminary data.</text>
</comment>
<organism evidence="2 3">
    <name type="scientific">Dunaliella salina</name>
    <name type="common">Green alga</name>
    <name type="synonym">Protococcus salinus</name>
    <dbReference type="NCBI Taxonomy" id="3046"/>
    <lineage>
        <taxon>Eukaryota</taxon>
        <taxon>Viridiplantae</taxon>
        <taxon>Chlorophyta</taxon>
        <taxon>core chlorophytes</taxon>
        <taxon>Chlorophyceae</taxon>
        <taxon>CS clade</taxon>
        <taxon>Chlamydomonadales</taxon>
        <taxon>Dunaliellaceae</taxon>
        <taxon>Dunaliella</taxon>
    </lineage>
</organism>
<protein>
    <submittedName>
        <fullName evidence="2">Uncharacterized protein</fullName>
    </submittedName>
</protein>
<dbReference type="EMBL" id="MU069475">
    <property type="protein sequence ID" value="KAF5841840.1"/>
    <property type="molecule type" value="Genomic_DNA"/>
</dbReference>
<evidence type="ECO:0000313" key="3">
    <source>
        <dbReference type="Proteomes" id="UP000815325"/>
    </source>
</evidence>
<name>A0ABQ7H4Q5_DUNSA</name>
<sequence length="152" mass="16760">MKEKLPYLQAGKGLTKRPSKPTLDTAGGGLDAAQRVQAAHQAHQLYYCVLQHVLQKLNPLSEVTEGRFQRYVIHDPEEAHRMLRTPDFHLGLLSCSLELVSATVFQHHVPLSIPAEIGFESSMLSIWDAAGWFLDCVGQEGRPGRPSMSASG</sequence>
<reference evidence="2" key="1">
    <citation type="submission" date="2017-08" db="EMBL/GenBank/DDBJ databases">
        <authorList>
            <person name="Polle J.E."/>
            <person name="Barry K."/>
            <person name="Cushman J."/>
            <person name="Schmutz J."/>
            <person name="Tran D."/>
            <person name="Hathwaick L.T."/>
            <person name="Yim W.C."/>
            <person name="Jenkins J."/>
            <person name="Mckie-Krisberg Z.M."/>
            <person name="Prochnik S."/>
            <person name="Lindquist E."/>
            <person name="Dockter R.B."/>
            <person name="Adam C."/>
            <person name="Molina H."/>
            <person name="Bunkerborg J."/>
            <person name="Jin E."/>
            <person name="Buchheim M."/>
            <person name="Magnuson J."/>
        </authorList>
    </citation>
    <scope>NUCLEOTIDE SEQUENCE</scope>
    <source>
        <strain evidence="2">CCAP 19/18</strain>
    </source>
</reference>
<evidence type="ECO:0000313" key="2">
    <source>
        <dbReference type="EMBL" id="KAF5841840.1"/>
    </source>
</evidence>
<feature type="region of interest" description="Disordered" evidence="1">
    <location>
        <begin position="1"/>
        <end position="28"/>
    </location>
</feature>
<accession>A0ABQ7H4Q5</accession>